<organism evidence="5 6">
    <name type="scientific">Heterodera trifolii</name>
    <dbReference type="NCBI Taxonomy" id="157864"/>
    <lineage>
        <taxon>Eukaryota</taxon>
        <taxon>Metazoa</taxon>
        <taxon>Ecdysozoa</taxon>
        <taxon>Nematoda</taxon>
        <taxon>Chromadorea</taxon>
        <taxon>Rhabditida</taxon>
        <taxon>Tylenchina</taxon>
        <taxon>Tylenchomorpha</taxon>
        <taxon>Tylenchoidea</taxon>
        <taxon>Heteroderidae</taxon>
        <taxon>Heteroderinae</taxon>
        <taxon>Heterodera</taxon>
    </lineage>
</organism>
<feature type="region of interest" description="Disordered" evidence="3">
    <location>
        <begin position="456"/>
        <end position="476"/>
    </location>
</feature>
<name>A0ABD2IHM5_9BILA</name>
<sequence length="941" mass="103122">MFLPNQLPTQLKNQHQNSEKGQRKRSKMQRIIGKKKKAYDRADEMLAPPASPTSASPIERPLNGNNANLMVRGWARISGRKRHRRKVPNMESNNNNNNNNIGMSRSESGTMPCNIQNGRRESGFSVESTWPMIRANSNLSRVAHLSENTGRTEDETERKRHFLNRGMDRIRRSIRRSFRKSGSSGCHQSQALTQSSVTANDGAGAGGTQSASEGPSAGAGAKNYCHADEIAVRSAACSFVVKYLGACEVFESRGMSVCESALQHLRARKRVTKALLYISGDGIRVVDQEHNRGLIVDQTIEKVSFCAPDRSNEKGFSYICRDGATRRWMCHGFHATKDTGERLSHAVGCAFTVCLEKKRKRDAETAAYRNAQALAHTVELDSGIEDNCGGGGAEFARTNQAYGSFRQLSISERRSDPQKAILVDGKVQQTNNSVTVSNRHSMPSIPTMPTVTPALNASTPRPSGNPSLFERSGSLRAPNSSSTVVVVANANANANANVVVESQQQQCQQQIAASQFARFCSLQPKNNMAKRFGTMPRMSLHNEPIWEGDVEEEIGIGTTTTTNNGDVNGSANNVVSESWDFNRGTGNSQQRFYRTLPHTMPNIAPTNWCTFEPSIPTTILEEEKQCNPRESPSPADPFHTKMEVQQQQQQQTQCQPTFLPRSPARADFWLADIMQKAASLSTLAPKTDGMPMMAQLLPHSQSFGTGQRVEGQQNWHENATKMNASNNTMPKLTDTVVSDSKASPIGYGCTTANTSSLAQQIAWANSSEAASINWANNPRLLQVSPRLPKSPPVVLASDMADSTATTASAGRPATNGGATSSRKPFRQIEYQLLQEMELPHSPPPKGIPVLASSQQTTTNANANAVDPFDVNWSQRVLEQSALKLMSPRAIPPLPQRRKANDGTTFDQKSDQTMIFDQKSDQTMSFEQNNPFSNGKTPPVNV</sequence>
<comment type="caution">
    <text evidence="5">The sequence shown here is derived from an EMBL/GenBank/DDBJ whole genome shotgun (WGS) entry which is preliminary data.</text>
</comment>
<feature type="region of interest" description="Disordered" evidence="3">
    <location>
        <begin position="198"/>
        <end position="218"/>
    </location>
</feature>
<evidence type="ECO:0000256" key="1">
    <source>
        <dbReference type="ARBA" id="ARBA00022473"/>
    </source>
</evidence>
<feature type="compositionally biased region" description="Low complexity" evidence="3">
    <location>
        <begin position="800"/>
        <end position="809"/>
    </location>
</feature>
<evidence type="ECO:0000256" key="3">
    <source>
        <dbReference type="SAM" id="MobiDB-lite"/>
    </source>
</evidence>
<feature type="compositionally biased region" description="Polar residues" evidence="3">
    <location>
        <begin position="901"/>
        <end position="935"/>
    </location>
</feature>
<keyword evidence="2" id="KW-0597">Phosphoprotein</keyword>
<feature type="domain" description="PID" evidence="4">
    <location>
        <begin position="237"/>
        <end position="366"/>
    </location>
</feature>
<dbReference type="SMART" id="SM00462">
    <property type="entry name" value="PTB"/>
    <property type="match status" value="1"/>
</dbReference>
<dbReference type="EMBL" id="JBICBT010001201">
    <property type="protein sequence ID" value="KAL3078631.1"/>
    <property type="molecule type" value="Genomic_DNA"/>
</dbReference>
<feature type="compositionally biased region" description="Basic residues" evidence="3">
    <location>
        <begin position="22"/>
        <end position="38"/>
    </location>
</feature>
<keyword evidence="6" id="KW-1185">Reference proteome</keyword>
<evidence type="ECO:0000259" key="4">
    <source>
        <dbReference type="PROSITE" id="PS01179"/>
    </source>
</evidence>
<proteinExistence type="predicted"/>
<accession>A0ABD2IHM5</accession>
<dbReference type="Gene3D" id="2.30.29.30">
    <property type="entry name" value="Pleckstrin-homology domain (PH domain)/Phosphotyrosine-binding domain (PTB)"/>
    <property type="match status" value="1"/>
</dbReference>
<dbReference type="PANTHER" id="PTHR47368:SF2">
    <property type="entry name" value="PID DOMAIN-CONTAINING PROTEIN"/>
    <property type="match status" value="1"/>
</dbReference>
<gene>
    <name evidence="5" type="ORF">niasHT_035114</name>
</gene>
<dbReference type="AlphaFoldDB" id="A0ABD2IHM5"/>
<feature type="region of interest" description="Disordered" evidence="3">
    <location>
        <begin position="889"/>
        <end position="941"/>
    </location>
</feature>
<dbReference type="InterPro" id="IPR006020">
    <property type="entry name" value="PTB/PI_dom"/>
</dbReference>
<protein>
    <recommendedName>
        <fullName evidence="4">PID domain-containing protein</fullName>
    </recommendedName>
</protein>
<feature type="region of interest" description="Disordered" evidence="3">
    <location>
        <begin position="1"/>
        <end position="64"/>
    </location>
</feature>
<dbReference type="Pfam" id="PF00640">
    <property type="entry name" value="PID"/>
    <property type="match status" value="1"/>
</dbReference>
<evidence type="ECO:0000313" key="6">
    <source>
        <dbReference type="Proteomes" id="UP001620626"/>
    </source>
</evidence>
<keyword evidence="1" id="KW-0217">Developmental protein</keyword>
<dbReference type="PANTHER" id="PTHR47368">
    <property type="entry name" value="NUMB"/>
    <property type="match status" value="1"/>
</dbReference>
<feature type="compositionally biased region" description="Polar residues" evidence="3">
    <location>
        <begin position="1"/>
        <end position="16"/>
    </location>
</feature>
<dbReference type="InterPro" id="IPR016698">
    <property type="entry name" value="Numb/numb-like"/>
</dbReference>
<feature type="region of interest" description="Disordered" evidence="3">
    <location>
        <begin position="800"/>
        <end position="824"/>
    </location>
</feature>
<dbReference type="PROSITE" id="PS01179">
    <property type="entry name" value="PID"/>
    <property type="match status" value="1"/>
</dbReference>
<dbReference type="Proteomes" id="UP001620626">
    <property type="component" value="Unassembled WGS sequence"/>
</dbReference>
<feature type="region of interest" description="Disordered" evidence="3">
    <location>
        <begin position="79"/>
        <end position="119"/>
    </location>
</feature>
<dbReference type="CDD" id="cd01268">
    <property type="entry name" value="PTB_Numb"/>
    <property type="match status" value="1"/>
</dbReference>
<feature type="compositionally biased region" description="Polar residues" evidence="3">
    <location>
        <begin position="456"/>
        <end position="466"/>
    </location>
</feature>
<evidence type="ECO:0000256" key="2">
    <source>
        <dbReference type="ARBA" id="ARBA00022553"/>
    </source>
</evidence>
<evidence type="ECO:0000313" key="5">
    <source>
        <dbReference type="EMBL" id="KAL3078631.1"/>
    </source>
</evidence>
<reference evidence="5 6" key="1">
    <citation type="submission" date="2024-10" db="EMBL/GenBank/DDBJ databases">
        <authorList>
            <person name="Kim D."/>
        </authorList>
    </citation>
    <scope>NUCLEOTIDE SEQUENCE [LARGE SCALE GENOMIC DNA]</scope>
    <source>
        <strain evidence="5">BH-2024</strain>
    </source>
</reference>
<dbReference type="InterPro" id="IPR011993">
    <property type="entry name" value="PH-like_dom_sf"/>
</dbReference>
<feature type="compositionally biased region" description="Polar residues" evidence="3">
    <location>
        <begin position="101"/>
        <end position="117"/>
    </location>
</feature>
<dbReference type="SUPFAM" id="SSF50729">
    <property type="entry name" value="PH domain-like"/>
    <property type="match status" value="1"/>
</dbReference>